<accession>A0A0R2A7X5</accession>
<dbReference type="InterPro" id="IPR003313">
    <property type="entry name" value="AraC-bd"/>
</dbReference>
<dbReference type="PATRIC" id="fig|1423813.3.peg.1445"/>
<dbReference type="InterPro" id="IPR018060">
    <property type="entry name" value="HTH_AraC"/>
</dbReference>
<protein>
    <submittedName>
        <fullName evidence="5">Transcriptional regulator, AraC family</fullName>
    </submittedName>
</protein>
<dbReference type="Gene3D" id="2.60.120.10">
    <property type="entry name" value="Jelly Rolls"/>
    <property type="match status" value="1"/>
</dbReference>
<dbReference type="InterPro" id="IPR014710">
    <property type="entry name" value="RmlC-like_jellyroll"/>
</dbReference>
<keyword evidence="2" id="KW-0238">DNA-binding</keyword>
<dbReference type="AlphaFoldDB" id="A0A0R2A7X5"/>
<dbReference type="Pfam" id="PF02311">
    <property type="entry name" value="AraC_binding"/>
    <property type="match status" value="1"/>
</dbReference>
<dbReference type="InterPro" id="IPR037923">
    <property type="entry name" value="HTH-like"/>
</dbReference>
<keyword evidence="6" id="KW-1185">Reference proteome</keyword>
<organism evidence="5 6">
    <name type="scientific">Paucilactobacillus vaccinostercus DSM 20634</name>
    <dbReference type="NCBI Taxonomy" id="1423813"/>
    <lineage>
        <taxon>Bacteria</taxon>
        <taxon>Bacillati</taxon>
        <taxon>Bacillota</taxon>
        <taxon>Bacilli</taxon>
        <taxon>Lactobacillales</taxon>
        <taxon>Lactobacillaceae</taxon>
        <taxon>Paucilactobacillus</taxon>
    </lineage>
</organism>
<evidence type="ECO:0000313" key="6">
    <source>
        <dbReference type="Proteomes" id="UP000051733"/>
    </source>
</evidence>
<name>A0A0R2A7X5_9LACO</name>
<evidence type="ECO:0000256" key="3">
    <source>
        <dbReference type="ARBA" id="ARBA00023163"/>
    </source>
</evidence>
<keyword evidence="1" id="KW-0805">Transcription regulation</keyword>
<dbReference type="Gene3D" id="1.10.10.60">
    <property type="entry name" value="Homeodomain-like"/>
    <property type="match status" value="2"/>
</dbReference>
<dbReference type="RefSeq" id="WP_057777093.1">
    <property type="nucleotide sequence ID" value="NZ_AYYY01000002.1"/>
</dbReference>
<dbReference type="PANTHER" id="PTHR43280">
    <property type="entry name" value="ARAC-FAMILY TRANSCRIPTIONAL REGULATOR"/>
    <property type="match status" value="1"/>
</dbReference>
<dbReference type="SMART" id="SM00342">
    <property type="entry name" value="HTH_ARAC"/>
    <property type="match status" value="1"/>
</dbReference>
<dbReference type="PROSITE" id="PS01124">
    <property type="entry name" value="HTH_ARAC_FAMILY_2"/>
    <property type="match status" value="1"/>
</dbReference>
<dbReference type="Pfam" id="PF12833">
    <property type="entry name" value="HTH_18"/>
    <property type="match status" value="1"/>
</dbReference>
<dbReference type="SUPFAM" id="SSF51215">
    <property type="entry name" value="Regulatory protein AraC"/>
    <property type="match status" value="1"/>
</dbReference>
<dbReference type="SUPFAM" id="SSF46689">
    <property type="entry name" value="Homeodomain-like"/>
    <property type="match status" value="1"/>
</dbReference>
<dbReference type="PANTHER" id="PTHR43280:SF2">
    <property type="entry name" value="HTH-TYPE TRANSCRIPTIONAL REGULATOR EXSA"/>
    <property type="match status" value="1"/>
</dbReference>
<evidence type="ECO:0000256" key="1">
    <source>
        <dbReference type="ARBA" id="ARBA00023015"/>
    </source>
</evidence>
<dbReference type="InterPro" id="IPR009057">
    <property type="entry name" value="Homeodomain-like_sf"/>
</dbReference>
<dbReference type="GO" id="GO:0003700">
    <property type="term" value="F:DNA-binding transcription factor activity"/>
    <property type="evidence" value="ECO:0007669"/>
    <property type="project" value="InterPro"/>
</dbReference>
<proteinExistence type="predicted"/>
<dbReference type="OrthoDB" id="9780667at2"/>
<feature type="domain" description="HTH araC/xylS-type" evidence="4">
    <location>
        <begin position="182"/>
        <end position="279"/>
    </location>
</feature>
<dbReference type="GO" id="GO:0043565">
    <property type="term" value="F:sequence-specific DNA binding"/>
    <property type="evidence" value="ECO:0007669"/>
    <property type="project" value="InterPro"/>
</dbReference>
<dbReference type="EMBL" id="AYYY01000002">
    <property type="protein sequence ID" value="KRM62714.1"/>
    <property type="molecule type" value="Genomic_DNA"/>
</dbReference>
<reference evidence="5 6" key="1">
    <citation type="journal article" date="2015" name="Genome Announc.">
        <title>Expanding the biotechnology potential of lactobacilli through comparative genomics of 213 strains and associated genera.</title>
        <authorList>
            <person name="Sun Z."/>
            <person name="Harris H.M."/>
            <person name="McCann A."/>
            <person name="Guo C."/>
            <person name="Argimon S."/>
            <person name="Zhang W."/>
            <person name="Yang X."/>
            <person name="Jeffery I.B."/>
            <person name="Cooney J.C."/>
            <person name="Kagawa T.F."/>
            <person name="Liu W."/>
            <person name="Song Y."/>
            <person name="Salvetti E."/>
            <person name="Wrobel A."/>
            <person name="Rasinkangas P."/>
            <person name="Parkhill J."/>
            <person name="Rea M.C."/>
            <person name="O'Sullivan O."/>
            <person name="Ritari J."/>
            <person name="Douillard F.P."/>
            <person name="Paul Ross R."/>
            <person name="Yang R."/>
            <person name="Briner A.E."/>
            <person name="Felis G.E."/>
            <person name="de Vos W.M."/>
            <person name="Barrangou R."/>
            <person name="Klaenhammer T.R."/>
            <person name="Caufield P.W."/>
            <person name="Cui Y."/>
            <person name="Zhang H."/>
            <person name="O'Toole P.W."/>
        </authorList>
    </citation>
    <scope>NUCLEOTIDE SEQUENCE [LARGE SCALE GENOMIC DNA]</scope>
    <source>
        <strain evidence="5 6">DSM 20634</strain>
    </source>
</reference>
<dbReference type="Proteomes" id="UP000051733">
    <property type="component" value="Unassembled WGS sequence"/>
</dbReference>
<evidence type="ECO:0000259" key="4">
    <source>
        <dbReference type="PROSITE" id="PS01124"/>
    </source>
</evidence>
<gene>
    <name evidence="5" type="ORF">FC26_GL001419</name>
</gene>
<dbReference type="STRING" id="1423813.FC26_GL001419"/>
<evidence type="ECO:0000313" key="5">
    <source>
        <dbReference type="EMBL" id="KRM62714.1"/>
    </source>
</evidence>
<comment type="caution">
    <text evidence="5">The sequence shown here is derived from an EMBL/GenBank/DDBJ whole genome shotgun (WGS) entry which is preliminary data.</text>
</comment>
<sequence>MKVVMKLADLRDSQLTILWMSGKKYSREMTVKQHRHNFYQLQYLLEGNEILTINDKIYTLKPNDIALIDSNISHSYSFEKESKIIDIKFNMIDGLHDLMKAIFINSVFHIDDEMIRNRFSQIIDQGVYFQHYKKSNILINIDTQVKLLLLELSQPTVPEPLQLSPKEIKLPFSDSYDSEDAAQILSYMIDNYQYKVSLDMLSEKFHYSKPQIIKLFSDSYNQTPIHILQTIRLQKAKELLTETTKSIGQIANEVGFSNNYFTKVFFKYENQLPSDYRLGNRRKSEEIVMDTSFDITAEP</sequence>
<keyword evidence="3" id="KW-0804">Transcription</keyword>
<evidence type="ECO:0000256" key="2">
    <source>
        <dbReference type="ARBA" id="ARBA00023125"/>
    </source>
</evidence>